<evidence type="ECO:0000256" key="7">
    <source>
        <dbReference type="RuleBase" id="RU363034"/>
    </source>
</evidence>
<evidence type="ECO:0000313" key="10">
    <source>
        <dbReference type="EMBL" id="QHB21579.1"/>
    </source>
</evidence>
<dbReference type="CDD" id="cd00190">
    <property type="entry name" value="Tryp_SPc"/>
    <property type="match status" value="1"/>
</dbReference>
<evidence type="ECO:0000256" key="2">
    <source>
        <dbReference type="ARBA" id="ARBA00022525"/>
    </source>
</evidence>
<organism evidence="10">
    <name type="scientific">Platymeris rhadamanthus</name>
    <name type="common">Red spot assassin bug</name>
    <dbReference type="NCBI Taxonomy" id="1134088"/>
    <lineage>
        <taxon>Eukaryota</taxon>
        <taxon>Metazoa</taxon>
        <taxon>Ecdysozoa</taxon>
        <taxon>Arthropoda</taxon>
        <taxon>Hexapoda</taxon>
        <taxon>Insecta</taxon>
        <taxon>Pterygota</taxon>
        <taxon>Neoptera</taxon>
        <taxon>Paraneoptera</taxon>
        <taxon>Hemiptera</taxon>
        <taxon>Heteroptera</taxon>
        <taxon>Panheteroptera</taxon>
        <taxon>Cimicomorpha</taxon>
        <taxon>Reduviidae</taxon>
        <taxon>Platymeris</taxon>
    </lineage>
</organism>
<dbReference type="GO" id="GO:0005576">
    <property type="term" value="C:extracellular region"/>
    <property type="evidence" value="ECO:0007669"/>
    <property type="project" value="UniProtKB-SubCell"/>
</dbReference>
<dbReference type="PROSITE" id="PS00135">
    <property type="entry name" value="TRYPSIN_SER"/>
    <property type="match status" value="1"/>
</dbReference>
<dbReference type="InterPro" id="IPR009003">
    <property type="entry name" value="Peptidase_S1_PA"/>
</dbReference>
<protein>
    <submittedName>
        <fullName evidence="10">Venom S1 protease 4</fullName>
    </submittedName>
</protein>
<proteinExistence type="evidence at transcript level"/>
<dbReference type="AlphaFoldDB" id="A0A6B9L539"/>
<dbReference type="SMART" id="SM00020">
    <property type="entry name" value="Tryp_SPc"/>
    <property type="match status" value="1"/>
</dbReference>
<dbReference type="EMBL" id="MN208390">
    <property type="protein sequence ID" value="QHB21579.1"/>
    <property type="molecule type" value="mRNA"/>
</dbReference>
<evidence type="ECO:0000256" key="1">
    <source>
        <dbReference type="ARBA" id="ARBA00004613"/>
    </source>
</evidence>
<dbReference type="PANTHER" id="PTHR24252:SF7">
    <property type="entry name" value="HYALIN"/>
    <property type="match status" value="1"/>
</dbReference>
<keyword evidence="6" id="KW-1015">Disulfide bond</keyword>
<feature type="chain" id="PRO_5025565967" evidence="8">
    <location>
        <begin position="18"/>
        <end position="405"/>
    </location>
</feature>
<evidence type="ECO:0000256" key="6">
    <source>
        <dbReference type="ARBA" id="ARBA00023157"/>
    </source>
</evidence>
<evidence type="ECO:0000256" key="8">
    <source>
        <dbReference type="SAM" id="SignalP"/>
    </source>
</evidence>
<dbReference type="SUPFAM" id="SSF50494">
    <property type="entry name" value="Trypsin-like serine proteases"/>
    <property type="match status" value="1"/>
</dbReference>
<reference evidence="10" key="1">
    <citation type="journal article" date="2019" name="Toxins">
        <title>Missiles of mass disruption: composition and glandular origin of venom used as a projectile defensive weapon by the assassin bug Platymeris rhadamanthus.</title>
        <authorList>
            <person name="Walker A.A."/>
            <person name="Robinson S.D."/>
            <person name="Undheim E.A.B."/>
            <person name="Jin J."/>
            <person name="Han X."/>
            <person name="Fry B.G."/>
            <person name="Vetter I."/>
            <person name="King G.F."/>
        </authorList>
    </citation>
    <scope>NUCLEOTIDE SEQUENCE</scope>
    <source>
        <tissue evidence="10">Venom glands</tissue>
    </source>
</reference>
<evidence type="ECO:0000256" key="5">
    <source>
        <dbReference type="ARBA" id="ARBA00022825"/>
    </source>
</evidence>
<name>A0A6B9L539_PLARH</name>
<dbReference type="Gene3D" id="2.40.10.10">
    <property type="entry name" value="Trypsin-like serine proteases"/>
    <property type="match status" value="1"/>
</dbReference>
<evidence type="ECO:0000259" key="9">
    <source>
        <dbReference type="PROSITE" id="PS50240"/>
    </source>
</evidence>
<keyword evidence="2" id="KW-0964">Secreted</keyword>
<dbReference type="InterPro" id="IPR033116">
    <property type="entry name" value="TRYPSIN_SER"/>
</dbReference>
<dbReference type="PROSITE" id="PS50240">
    <property type="entry name" value="TRYPSIN_DOM"/>
    <property type="match status" value="1"/>
</dbReference>
<dbReference type="GO" id="GO:0004252">
    <property type="term" value="F:serine-type endopeptidase activity"/>
    <property type="evidence" value="ECO:0007669"/>
    <property type="project" value="InterPro"/>
</dbReference>
<accession>A0A6B9L539</accession>
<dbReference type="Pfam" id="PF00089">
    <property type="entry name" value="Trypsin"/>
    <property type="match status" value="1"/>
</dbReference>
<dbReference type="PROSITE" id="PS00134">
    <property type="entry name" value="TRYPSIN_HIS"/>
    <property type="match status" value="1"/>
</dbReference>
<dbReference type="InterPro" id="IPR018114">
    <property type="entry name" value="TRYPSIN_HIS"/>
</dbReference>
<keyword evidence="3 7" id="KW-0645">Protease</keyword>
<keyword evidence="8" id="KW-0732">Signal</keyword>
<dbReference type="PANTHER" id="PTHR24252">
    <property type="entry name" value="ACROSIN-RELATED"/>
    <property type="match status" value="1"/>
</dbReference>
<keyword evidence="4 7" id="KW-0378">Hydrolase</keyword>
<feature type="signal peptide" evidence="8">
    <location>
        <begin position="1"/>
        <end position="17"/>
    </location>
</feature>
<dbReference type="InterPro" id="IPR043504">
    <property type="entry name" value="Peptidase_S1_PA_chymotrypsin"/>
</dbReference>
<dbReference type="InterPro" id="IPR001314">
    <property type="entry name" value="Peptidase_S1A"/>
</dbReference>
<comment type="subcellular location">
    <subcellularLocation>
        <location evidence="1">Secreted</location>
    </subcellularLocation>
</comment>
<dbReference type="PRINTS" id="PR00722">
    <property type="entry name" value="CHYMOTRYPSIN"/>
</dbReference>
<dbReference type="InterPro" id="IPR001254">
    <property type="entry name" value="Trypsin_dom"/>
</dbReference>
<feature type="domain" description="Peptidase S1" evidence="9">
    <location>
        <begin position="161"/>
        <end position="396"/>
    </location>
</feature>
<dbReference type="GO" id="GO:0006508">
    <property type="term" value="P:proteolysis"/>
    <property type="evidence" value="ECO:0007669"/>
    <property type="project" value="UniProtKB-KW"/>
</dbReference>
<sequence>MIRYIALLAFVFAVANGKKYFHDIKIKTGEELKLRPQIEDGPAESKWTLEACEGCKVVLSCVILSRTCDDHLLTVHDGKSYHYYCGPEMRYILKTSIYNKMKVSIETQRLRSGSYCRATATKPYTNLKYEKIDSSEHGNGKGATRQTSCKCGWANKSPSRIVGGDETAINEYPFAVQIMLSRRKFAYCGGSIITPYHVLTAAHCTYPFYGIKLSVVVGEHDVTTDKETPHTKIIEVERVMDHPKYNDKSNEFDIAVIKLKEKIVFNDAVGPVCLPNYRNKNLHDEYVKVMGWGHLRTNGSSSPVLRKVNLKVIDLEVCKAIYNSIDLTNPFQICTWAPSKDSCQGDSGGPLVWREPTSNRYVQAALVSYGRDCASTDPGVNSDISYFMDWIREKIRETAPEEVCI</sequence>
<dbReference type="FunFam" id="2.40.10.10:FF:000015">
    <property type="entry name" value="Atrial natriuretic peptide-converting enzyme"/>
    <property type="match status" value="1"/>
</dbReference>
<evidence type="ECO:0000256" key="3">
    <source>
        <dbReference type="ARBA" id="ARBA00022670"/>
    </source>
</evidence>
<keyword evidence="5 7" id="KW-0720">Serine protease</keyword>
<evidence type="ECO:0000256" key="4">
    <source>
        <dbReference type="ARBA" id="ARBA00022801"/>
    </source>
</evidence>